<dbReference type="Proteomes" id="UP001151760">
    <property type="component" value="Unassembled WGS sequence"/>
</dbReference>
<evidence type="ECO:0000313" key="3">
    <source>
        <dbReference type="Proteomes" id="UP001151760"/>
    </source>
</evidence>
<dbReference type="EMBL" id="BQNB010011443">
    <property type="protein sequence ID" value="GJS90642.1"/>
    <property type="molecule type" value="Genomic_DNA"/>
</dbReference>
<reference evidence="2" key="1">
    <citation type="journal article" date="2022" name="Int. J. Mol. Sci.">
        <title>Draft Genome of Tanacetum Coccineum: Genomic Comparison of Closely Related Tanacetum-Family Plants.</title>
        <authorList>
            <person name="Yamashiro T."/>
            <person name="Shiraishi A."/>
            <person name="Nakayama K."/>
            <person name="Satake H."/>
        </authorList>
    </citation>
    <scope>NUCLEOTIDE SEQUENCE</scope>
</reference>
<accession>A0ABQ4ZNZ4</accession>
<evidence type="ECO:0000256" key="1">
    <source>
        <dbReference type="SAM" id="MobiDB-lite"/>
    </source>
</evidence>
<reference evidence="2" key="2">
    <citation type="submission" date="2022-01" db="EMBL/GenBank/DDBJ databases">
        <authorList>
            <person name="Yamashiro T."/>
            <person name="Shiraishi A."/>
            <person name="Satake H."/>
            <person name="Nakayama K."/>
        </authorList>
    </citation>
    <scope>NUCLEOTIDE SEQUENCE</scope>
</reference>
<feature type="region of interest" description="Disordered" evidence="1">
    <location>
        <begin position="1"/>
        <end position="29"/>
    </location>
</feature>
<proteinExistence type="predicted"/>
<evidence type="ECO:0000313" key="2">
    <source>
        <dbReference type="EMBL" id="GJS90642.1"/>
    </source>
</evidence>
<keyword evidence="3" id="KW-1185">Reference proteome</keyword>
<protein>
    <submittedName>
        <fullName evidence="2">Uncharacterized protein</fullName>
    </submittedName>
</protein>
<gene>
    <name evidence="2" type="ORF">Tco_0773278</name>
</gene>
<name>A0ABQ4ZNZ4_9ASTR</name>
<comment type="caution">
    <text evidence="2">The sequence shown here is derived from an EMBL/GenBank/DDBJ whole genome shotgun (WGS) entry which is preliminary data.</text>
</comment>
<organism evidence="2 3">
    <name type="scientific">Tanacetum coccineum</name>
    <dbReference type="NCBI Taxonomy" id="301880"/>
    <lineage>
        <taxon>Eukaryota</taxon>
        <taxon>Viridiplantae</taxon>
        <taxon>Streptophyta</taxon>
        <taxon>Embryophyta</taxon>
        <taxon>Tracheophyta</taxon>
        <taxon>Spermatophyta</taxon>
        <taxon>Magnoliopsida</taxon>
        <taxon>eudicotyledons</taxon>
        <taxon>Gunneridae</taxon>
        <taxon>Pentapetalae</taxon>
        <taxon>asterids</taxon>
        <taxon>campanulids</taxon>
        <taxon>Asterales</taxon>
        <taxon>Asteraceae</taxon>
        <taxon>Asteroideae</taxon>
        <taxon>Anthemideae</taxon>
        <taxon>Anthemidinae</taxon>
        <taxon>Tanacetum</taxon>
    </lineage>
</organism>
<sequence>MGINGETVETYPDDETRLTESPVPARNPEKTAVQDLIPVIRSNLAGDIQPMELLSLPAWSGLCPEWTIHRRSRVDTPEECRELLTHLAPPAVREEMNAYDNNTAMERAWFSILPPRPRGHGSN</sequence>